<feature type="domain" description="CNH" evidence="1">
    <location>
        <begin position="15"/>
        <end position="131"/>
    </location>
</feature>
<protein>
    <submittedName>
        <fullName evidence="3">CNH domain-containing protein</fullName>
    </submittedName>
</protein>
<evidence type="ECO:0000313" key="3">
    <source>
        <dbReference type="WBParaSite" id="Csp11.Scaffold630.g16935.t1"/>
    </source>
</evidence>
<organism evidence="2 3">
    <name type="scientific">Caenorhabditis tropicalis</name>
    <dbReference type="NCBI Taxonomy" id="1561998"/>
    <lineage>
        <taxon>Eukaryota</taxon>
        <taxon>Metazoa</taxon>
        <taxon>Ecdysozoa</taxon>
        <taxon>Nematoda</taxon>
        <taxon>Chromadorea</taxon>
        <taxon>Rhabditida</taxon>
        <taxon>Rhabditina</taxon>
        <taxon>Rhabditomorpha</taxon>
        <taxon>Rhabditoidea</taxon>
        <taxon>Rhabditidae</taxon>
        <taxon>Peloderinae</taxon>
        <taxon>Caenorhabditis</taxon>
    </lineage>
</organism>
<dbReference type="eggNOG" id="KOG0976">
    <property type="taxonomic scope" value="Eukaryota"/>
</dbReference>
<dbReference type="Proteomes" id="UP000095282">
    <property type="component" value="Unplaced"/>
</dbReference>
<dbReference type="WBParaSite" id="Csp11.Scaffold630.g16935.t1">
    <property type="protein sequence ID" value="Csp11.Scaffold630.g16935.t1"/>
    <property type="gene ID" value="Csp11.Scaffold630.g16935"/>
</dbReference>
<sequence>MPCLLLTGYGSAPTGVIFASDTFYFIPLDGGSSSSSSSISSPRQLQPPRPADFPVSAQVISSSEILLAYQNHGCFVDFHGQETRRQIVEWEKMPMEIVFTSPFLYVVHDDSIEILEVSDDPQKTFLEEREVFECVNAHLIGRQLGGGVIISVSSQDSTEVHRFSTSGARGRIQKRRGASPCATLKRTKN</sequence>
<keyword evidence="2" id="KW-1185">Reference proteome</keyword>
<accession>A0A1I7UKQ6</accession>
<proteinExistence type="predicted"/>
<dbReference type="AlphaFoldDB" id="A0A1I7UKQ6"/>
<dbReference type="Pfam" id="PF00780">
    <property type="entry name" value="CNH"/>
    <property type="match status" value="1"/>
</dbReference>
<evidence type="ECO:0000313" key="2">
    <source>
        <dbReference type="Proteomes" id="UP000095282"/>
    </source>
</evidence>
<dbReference type="InterPro" id="IPR001180">
    <property type="entry name" value="CNH_dom"/>
</dbReference>
<evidence type="ECO:0000259" key="1">
    <source>
        <dbReference type="Pfam" id="PF00780"/>
    </source>
</evidence>
<dbReference type="STRING" id="1561998.A0A1I7UKQ6"/>
<name>A0A1I7UKQ6_9PELO</name>
<reference evidence="3" key="1">
    <citation type="submission" date="2016-11" db="UniProtKB">
        <authorList>
            <consortium name="WormBaseParasite"/>
        </authorList>
    </citation>
    <scope>IDENTIFICATION</scope>
</reference>